<dbReference type="AlphaFoldDB" id="A0A420WNW2"/>
<dbReference type="CDD" id="cd13400">
    <property type="entry name" value="LT_IagB-like"/>
    <property type="match status" value="1"/>
</dbReference>
<dbReference type="OrthoDB" id="5945995at2"/>
<name>A0A420WNW2_9PROT</name>
<evidence type="ECO:0000256" key="1">
    <source>
        <dbReference type="SAM" id="SignalP"/>
    </source>
</evidence>
<dbReference type="SUPFAM" id="SSF53955">
    <property type="entry name" value="Lysozyme-like"/>
    <property type="match status" value="1"/>
</dbReference>
<accession>A0A420WNW2</accession>
<evidence type="ECO:0000313" key="3">
    <source>
        <dbReference type="Proteomes" id="UP000277424"/>
    </source>
</evidence>
<feature type="signal peptide" evidence="1">
    <location>
        <begin position="1"/>
        <end position="23"/>
    </location>
</feature>
<evidence type="ECO:0000313" key="2">
    <source>
        <dbReference type="EMBL" id="RKQ72717.1"/>
    </source>
</evidence>
<dbReference type="RefSeq" id="WP_121217261.1">
    <property type="nucleotide sequence ID" value="NZ_RBIG01000001.1"/>
</dbReference>
<keyword evidence="1" id="KW-0732">Signal</keyword>
<proteinExistence type="predicted"/>
<sequence>MKKTILTLILLAGAALLPQRAEALGTTAGTLPDLCGAAIARTEEARGIPRNFLRAVGLAESGRWDTKAGQGVPWPWTVTAEGEGNYYPTKAAAIAAVRRLQARGIKSIDVGCMQVNLYWHGSAFSGLADAFEPEVNVAYAADFLSRLKEERRSWQNAVGYYHSATPEFNQRYRAKVLRLWQGVRDQDFAGVEEEVRFSETARSAARRQLPTMMPAWAKSGGAAETAAAVPASARIAAGARQQVAQRETPSAGGLNAYRKRAVPTPETFQAVPESLVTR</sequence>
<protein>
    <recommendedName>
        <fullName evidence="4">Transglycosylase-like protein with SLT domain</fullName>
    </recommendedName>
</protein>
<organism evidence="2 3">
    <name type="scientific">Oceanibaculum indicum</name>
    <dbReference type="NCBI Taxonomy" id="526216"/>
    <lineage>
        <taxon>Bacteria</taxon>
        <taxon>Pseudomonadati</taxon>
        <taxon>Pseudomonadota</taxon>
        <taxon>Alphaproteobacteria</taxon>
        <taxon>Rhodospirillales</taxon>
        <taxon>Oceanibaculaceae</taxon>
        <taxon>Oceanibaculum</taxon>
    </lineage>
</organism>
<evidence type="ECO:0008006" key="4">
    <source>
        <dbReference type="Google" id="ProtNLM"/>
    </source>
</evidence>
<dbReference type="InterPro" id="IPR023346">
    <property type="entry name" value="Lysozyme-like_dom_sf"/>
</dbReference>
<gene>
    <name evidence="2" type="ORF">BCL74_0485</name>
</gene>
<dbReference type="Proteomes" id="UP000277424">
    <property type="component" value="Unassembled WGS sequence"/>
</dbReference>
<comment type="caution">
    <text evidence="2">The sequence shown here is derived from an EMBL/GenBank/DDBJ whole genome shotgun (WGS) entry which is preliminary data.</text>
</comment>
<reference evidence="2 3" key="1">
    <citation type="submission" date="2018-10" db="EMBL/GenBank/DDBJ databases">
        <title>Comparative analysis of microorganisms from saline springs in Andes Mountain Range, Colombia.</title>
        <authorList>
            <person name="Rubin E."/>
        </authorList>
    </citation>
    <scope>NUCLEOTIDE SEQUENCE [LARGE SCALE GENOMIC DNA]</scope>
    <source>
        <strain evidence="2 3">USBA 36</strain>
    </source>
</reference>
<feature type="chain" id="PRO_5019563369" description="Transglycosylase-like protein with SLT domain" evidence="1">
    <location>
        <begin position="24"/>
        <end position="278"/>
    </location>
</feature>
<dbReference type="EMBL" id="RBIG01000001">
    <property type="protein sequence ID" value="RKQ72717.1"/>
    <property type="molecule type" value="Genomic_DNA"/>
</dbReference>